<proteinExistence type="inferred from homology"/>
<comment type="similarity">
    <text evidence="1 4">Belongs to the short-chain dehydrogenases/reductases (SDR) family.</text>
</comment>
<dbReference type="PRINTS" id="PR00081">
    <property type="entry name" value="GDHRDH"/>
</dbReference>
<dbReference type="SUPFAM" id="SSF51735">
    <property type="entry name" value="NAD(P)-binding Rossmann-fold domains"/>
    <property type="match status" value="1"/>
</dbReference>
<dbReference type="CDD" id="cd05233">
    <property type="entry name" value="SDR_c"/>
    <property type="match status" value="1"/>
</dbReference>
<dbReference type="InParanoid" id="A0A3N1G9I0"/>
<evidence type="ECO:0000313" key="6">
    <source>
        <dbReference type="EMBL" id="ROP26887.1"/>
    </source>
</evidence>
<organism evidence="6 7">
    <name type="scientific">Pseudokineococcus lusitanus</name>
    <dbReference type="NCBI Taxonomy" id="763993"/>
    <lineage>
        <taxon>Bacteria</taxon>
        <taxon>Bacillati</taxon>
        <taxon>Actinomycetota</taxon>
        <taxon>Actinomycetes</taxon>
        <taxon>Kineosporiales</taxon>
        <taxon>Kineosporiaceae</taxon>
        <taxon>Pseudokineococcus</taxon>
    </lineage>
</organism>
<evidence type="ECO:0000256" key="2">
    <source>
        <dbReference type="ARBA" id="ARBA00022857"/>
    </source>
</evidence>
<dbReference type="InterPro" id="IPR020904">
    <property type="entry name" value="Sc_DH/Rdtase_CS"/>
</dbReference>
<keyword evidence="2" id="KW-0521">NADP</keyword>
<dbReference type="InterPro" id="IPR036291">
    <property type="entry name" value="NAD(P)-bd_dom_sf"/>
</dbReference>
<feature type="compositionally biased region" description="Polar residues" evidence="5">
    <location>
        <begin position="1"/>
        <end position="13"/>
    </location>
</feature>
<dbReference type="PANTHER" id="PTHR43391:SF14">
    <property type="entry name" value="DEHYDROGENASE_REDUCTASE SDR FAMILY PROTEIN 7-LIKE"/>
    <property type="match status" value="1"/>
</dbReference>
<dbReference type="Proteomes" id="UP000276232">
    <property type="component" value="Unassembled WGS sequence"/>
</dbReference>
<dbReference type="InterPro" id="IPR002347">
    <property type="entry name" value="SDR_fam"/>
</dbReference>
<name>A0A3N1G9I0_9ACTN</name>
<dbReference type="GO" id="GO:0016491">
    <property type="term" value="F:oxidoreductase activity"/>
    <property type="evidence" value="ECO:0007669"/>
    <property type="project" value="UniProtKB-KW"/>
</dbReference>
<protein>
    <submittedName>
        <fullName evidence="6">NADP-dependent 3-hydroxy acid dehydrogenase YdfG</fullName>
    </submittedName>
</protein>
<keyword evidence="3" id="KW-0560">Oxidoreductase</keyword>
<reference evidence="6 7" key="1">
    <citation type="journal article" date="2015" name="Stand. Genomic Sci.">
        <title>Genomic Encyclopedia of Bacterial and Archaeal Type Strains, Phase III: the genomes of soil and plant-associated and newly described type strains.</title>
        <authorList>
            <person name="Whitman W.B."/>
            <person name="Woyke T."/>
            <person name="Klenk H.P."/>
            <person name="Zhou Y."/>
            <person name="Lilburn T.G."/>
            <person name="Beck B.J."/>
            <person name="De Vos P."/>
            <person name="Vandamme P."/>
            <person name="Eisen J.A."/>
            <person name="Garrity G."/>
            <person name="Hugenholtz P."/>
            <person name="Kyrpides N.C."/>
        </authorList>
    </citation>
    <scope>NUCLEOTIDE SEQUENCE [LARGE SCALE GENOMIC DNA]</scope>
    <source>
        <strain evidence="6 7">CECT 7306</strain>
    </source>
</reference>
<evidence type="ECO:0000256" key="1">
    <source>
        <dbReference type="ARBA" id="ARBA00006484"/>
    </source>
</evidence>
<evidence type="ECO:0000313" key="7">
    <source>
        <dbReference type="Proteomes" id="UP000276232"/>
    </source>
</evidence>
<dbReference type="PRINTS" id="PR00080">
    <property type="entry name" value="SDRFAMILY"/>
</dbReference>
<evidence type="ECO:0000256" key="5">
    <source>
        <dbReference type="SAM" id="MobiDB-lite"/>
    </source>
</evidence>
<evidence type="ECO:0000256" key="4">
    <source>
        <dbReference type="RuleBase" id="RU000363"/>
    </source>
</evidence>
<dbReference type="PROSITE" id="PS00061">
    <property type="entry name" value="ADH_SHORT"/>
    <property type="match status" value="1"/>
</dbReference>
<comment type="caution">
    <text evidence="6">The sequence shown here is derived from an EMBL/GenBank/DDBJ whole genome shotgun (WGS) entry which is preliminary data.</text>
</comment>
<dbReference type="AlphaFoldDB" id="A0A3N1G9I0"/>
<sequence length="263" mass="26506">MSSSTTDQPTTAGGQEAAVALPTGPAVGPEGGMAGQREIGTVYVTGGSSGLGAAVVEVVRALGGTAAVIDRAAPAADVPHALADVSDAAAVERAVAELVEQVGPPTAVVTAAGTDAVGRLEDVPADRWAQVVGVNLIGTAAAVRACLPHLKAARGVVVTVSSSLGLRAASDASAYCASKFGVVGFTRALQLELAGEVGVTMLVPAGMRTHFFDGRTEQYRPGPDADLMDPRVVAHSVVHALRQPVGTEVREMVVTVSTEPSWP</sequence>
<dbReference type="Pfam" id="PF00106">
    <property type="entry name" value="adh_short"/>
    <property type="match status" value="1"/>
</dbReference>
<dbReference type="EMBL" id="RJKN01000009">
    <property type="protein sequence ID" value="ROP26887.1"/>
    <property type="molecule type" value="Genomic_DNA"/>
</dbReference>
<dbReference type="Gene3D" id="3.40.50.720">
    <property type="entry name" value="NAD(P)-binding Rossmann-like Domain"/>
    <property type="match status" value="1"/>
</dbReference>
<keyword evidence="7" id="KW-1185">Reference proteome</keyword>
<dbReference type="PANTHER" id="PTHR43391">
    <property type="entry name" value="RETINOL DEHYDROGENASE-RELATED"/>
    <property type="match status" value="1"/>
</dbReference>
<evidence type="ECO:0000256" key="3">
    <source>
        <dbReference type="ARBA" id="ARBA00023002"/>
    </source>
</evidence>
<accession>A0A3N1G9I0</accession>
<feature type="region of interest" description="Disordered" evidence="5">
    <location>
        <begin position="1"/>
        <end position="33"/>
    </location>
</feature>
<gene>
    <name evidence="6" type="ORF">EDC03_3124</name>
</gene>